<dbReference type="SUPFAM" id="SSF46785">
    <property type="entry name" value="Winged helix' DNA-binding domain"/>
    <property type="match status" value="1"/>
</dbReference>
<comment type="caution">
    <text evidence="5">The sequence shown here is derived from an EMBL/GenBank/DDBJ whole genome shotgun (WGS) entry which is preliminary data.</text>
</comment>
<dbReference type="InterPro" id="IPR036388">
    <property type="entry name" value="WH-like_DNA-bd_sf"/>
</dbReference>
<dbReference type="RefSeq" id="WP_349218370.1">
    <property type="nucleotide sequence ID" value="NZ_JBBMFD010000004.1"/>
</dbReference>
<evidence type="ECO:0000256" key="2">
    <source>
        <dbReference type="ARBA" id="ARBA00023125"/>
    </source>
</evidence>
<protein>
    <submittedName>
        <fullName evidence="5">MarR family transcriptional regulator</fullName>
    </submittedName>
</protein>
<dbReference type="PROSITE" id="PS50995">
    <property type="entry name" value="HTH_MARR_2"/>
    <property type="match status" value="1"/>
</dbReference>
<reference evidence="5 6" key="1">
    <citation type="submission" date="2024-03" db="EMBL/GenBank/DDBJ databases">
        <title>Human intestinal bacterial collection.</title>
        <authorList>
            <person name="Pauvert C."/>
            <person name="Hitch T.C.A."/>
            <person name="Clavel T."/>
        </authorList>
    </citation>
    <scope>NUCLEOTIDE SEQUENCE [LARGE SCALE GENOMIC DNA]</scope>
    <source>
        <strain evidence="5 6">CLA-JM-H44</strain>
    </source>
</reference>
<feature type="domain" description="HTH marR-type" evidence="4">
    <location>
        <begin position="1"/>
        <end position="142"/>
    </location>
</feature>
<keyword evidence="6" id="KW-1185">Reference proteome</keyword>
<dbReference type="InterPro" id="IPR000835">
    <property type="entry name" value="HTH_MarR-typ"/>
</dbReference>
<dbReference type="PRINTS" id="PR00598">
    <property type="entry name" value="HTHMARR"/>
</dbReference>
<keyword evidence="1" id="KW-0805">Transcription regulation</keyword>
<accession>A0ABV1DYA0</accession>
<dbReference type="EMBL" id="JBBMFD010000004">
    <property type="protein sequence ID" value="MEQ2440030.1"/>
    <property type="molecule type" value="Genomic_DNA"/>
</dbReference>
<evidence type="ECO:0000313" key="6">
    <source>
        <dbReference type="Proteomes" id="UP001489509"/>
    </source>
</evidence>
<dbReference type="InterPro" id="IPR036390">
    <property type="entry name" value="WH_DNA-bd_sf"/>
</dbReference>
<evidence type="ECO:0000259" key="4">
    <source>
        <dbReference type="PROSITE" id="PS50995"/>
    </source>
</evidence>
<gene>
    <name evidence="5" type="ORF">WMO26_04230</name>
</gene>
<dbReference type="PANTHER" id="PTHR42756:SF1">
    <property type="entry name" value="TRANSCRIPTIONAL REPRESSOR OF EMRAB OPERON"/>
    <property type="match status" value="1"/>
</dbReference>
<dbReference type="Pfam" id="PF01047">
    <property type="entry name" value="MarR"/>
    <property type="match status" value="1"/>
</dbReference>
<keyword evidence="3" id="KW-0804">Transcription</keyword>
<dbReference type="SMART" id="SM00347">
    <property type="entry name" value="HTH_MARR"/>
    <property type="match status" value="1"/>
</dbReference>
<dbReference type="PANTHER" id="PTHR42756">
    <property type="entry name" value="TRANSCRIPTIONAL REGULATOR, MARR"/>
    <property type="match status" value="1"/>
</dbReference>
<name>A0ABV1DYA0_9FIRM</name>
<dbReference type="Gene3D" id="1.10.10.10">
    <property type="entry name" value="Winged helix-like DNA-binding domain superfamily/Winged helix DNA-binding domain"/>
    <property type="match status" value="1"/>
</dbReference>
<dbReference type="Proteomes" id="UP001489509">
    <property type="component" value="Unassembled WGS sequence"/>
</dbReference>
<proteinExistence type="predicted"/>
<organism evidence="5 6">
    <name type="scientific">Solibaculum intestinale</name>
    <dbReference type="NCBI Taxonomy" id="3133165"/>
    <lineage>
        <taxon>Bacteria</taxon>
        <taxon>Bacillati</taxon>
        <taxon>Bacillota</taxon>
        <taxon>Clostridia</taxon>
        <taxon>Eubacteriales</taxon>
        <taxon>Oscillospiraceae</taxon>
        <taxon>Solibaculum</taxon>
    </lineage>
</organism>
<evidence type="ECO:0000256" key="1">
    <source>
        <dbReference type="ARBA" id="ARBA00023015"/>
    </source>
</evidence>
<evidence type="ECO:0000313" key="5">
    <source>
        <dbReference type="EMBL" id="MEQ2440030.1"/>
    </source>
</evidence>
<keyword evidence="2" id="KW-0238">DNA-binding</keyword>
<evidence type="ECO:0000256" key="3">
    <source>
        <dbReference type="ARBA" id="ARBA00023163"/>
    </source>
</evidence>
<sequence>MDAFCEHMNTVLVETFRSVLKVEEKALQQTSKLDLSISELHLVEAVGKCGTEGHTISGIAKELDITLPSVTVAINKLMKKGFVEKCRCRSDGRSVRVTLTKLGQKAQAAHAYFHRRLVRSVAKELTSEEKSAMIKGMIKLNDFFKQKLNEMED</sequence>